<proteinExistence type="predicted"/>
<evidence type="ECO:0000313" key="4">
    <source>
        <dbReference type="EMBL" id="CAK9040495.1"/>
    </source>
</evidence>
<feature type="region of interest" description="Disordered" evidence="3">
    <location>
        <begin position="469"/>
        <end position="506"/>
    </location>
</feature>
<accession>A0ABP0LMW4</accession>
<dbReference type="Gene3D" id="1.10.150.130">
    <property type="match status" value="1"/>
</dbReference>
<dbReference type="Gene3D" id="1.10.443.10">
    <property type="entry name" value="Intergrase catalytic core"/>
    <property type="match status" value="1"/>
</dbReference>
<evidence type="ECO:0008006" key="6">
    <source>
        <dbReference type="Google" id="ProtNLM"/>
    </source>
</evidence>
<dbReference type="SUPFAM" id="SSF47823">
    <property type="entry name" value="lambda integrase-like, N-terminal domain"/>
    <property type="match status" value="1"/>
</dbReference>
<reference evidence="4 5" key="1">
    <citation type="submission" date="2024-02" db="EMBL/GenBank/DDBJ databases">
        <authorList>
            <person name="Chen Y."/>
            <person name="Shah S."/>
            <person name="Dougan E. K."/>
            <person name="Thang M."/>
            <person name="Chan C."/>
        </authorList>
    </citation>
    <scope>NUCLEOTIDE SEQUENCE [LARGE SCALE GENOMIC DNA]</scope>
</reference>
<dbReference type="EMBL" id="CAXAMN010013335">
    <property type="protein sequence ID" value="CAK9040495.1"/>
    <property type="molecule type" value="Genomic_DNA"/>
</dbReference>
<protein>
    <recommendedName>
        <fullName evidence="6">Core-binding (CB) domain-containing protein</fullName>
    </recommendedName>
</protein>
<dbReference type="Proteomes" id="UP001642484">
    <property type="component" value="Unassembled WGS sequence"/>
</dbReference>
<keyword evidence="2" id="KW-0233">DNA recombination</keyword>
<dbReference type="InterPro" id="IPR013762">
    <property type="entry name" value="Integrase-like_cat_sf"/>
</dbReference>
<dbReference type="InterPro" id="IPR011010">
    <property type="entry name" value="DNA_brk_join_enz"/>
</dbReference>
<name>A0ABP0LMW4_9DINO</name>
<gene>
    <name evidence="4" type="ORF">CCMP2556_LOCUS21799</name>
</gene>
<keyword evidence="5" id="KW-1185">Reference proteome</keyword>
<evidence type="ECO:0000256" key="3">
    <source>
        <dbReference type="SAM" id="MobiDB-lite"/>
    </source>
</evidence>
<comment type="caution">
    <text evidence="4">The sequence shown here is derived from an EMBL/GenBank/DDBJ whole genome shotgun (WGS) entry which is preliminary data.</text>
</comment>
<evidence type="ECO:0000313" key="5">
    <source>
        <dbReference type="Proteomes" id="UP001642484"/>
    </source>
</evidence>
<organism evidence="4 5">
    <name type="scientific">Durusdinium trenchii</name>
    <dbReference type="NCBI Taxonomy" id="1381693"/>
    <lineage>
        <taxon>Eukaryota</taxon>
        <taxon>Sar</taxon>
        <taxon>Alveolata</taxon>
        <taxon>Dinophyceae</taxon>
        <taxon>Suessiales</taxon>
        <taxon>Symbiodiniaceae</taxon>
        <taxon>Durusdinium</taxon>
    </lineage>
</organism>
<dbReference type="SUPFAM" id="SSF56349">
    <property type="entry name" value="DNA breaking-rejoining enzymes"/>
    <property type="match status" value="1"/>
</dbReference>
<sequence length="601" mass="67058">MKRNRVSLQFAGLHPRTLKAYRAALDRFLKYVKRRKLSISKPPRLDKQVAEFIDQSYQEGEPLSYSGHLLSAIKRFHPALRLELPISSQYFRNWQRCYTAIGAVPAHWEMVEARMGLAHSQQQPEFALLIALGFNALLRTSEMLSLSHQHVVPHRGGKGVSLIIPGSKTSQGNPQVLLVHDDALIAYATSVLFGHMRRRCSGPTAHTAFASCLQNCYVEVPEPEAVLEEPDSSYEVLAPGTAGCPPELEIKSVSECQAALKELGIDVDPRWVSNYPELPSKCSVRESPSAEHPERMHFNSFVGGLGRQDLSPVCKRRGGSPTSASATVTSSAEIKEIDISTLPEQLQQMLQNLDVSNVAEIDVSEIMSKLAGNLAKMKPKVPEKARPEPKREPTRESYEYVKLVNGAPGCPVGSEILTFEECRDAILSLGQKPDPYWTNSFEGLPRHCSLRDRPGEVVGLERMHFNTANRGTGRDDLAPICRKQGGQPVKEETSSSKSNSRTGVVRDNSHVIQELNGKTQRRLLAKEKVFYLVYMKQGGLTYTDESMLLDIKDHFQQRLEERGISLDYLWLDVGVERQIRALLDPPTLPSAMLLQGMENIM</sequence>
<dbReference type="InterPro" id="IPR010998">
    <property type="entry name" value="Integrase_recombinase_N"/>
</dbReference>
<evidence type="ECO:0000256" key="2">
    <source>
        <dbReference type="ARBA" id="ARBA00023172"/>
    </source>
</evidence>
<evidence type="ECO:0000256" key="1">
    <source>
        <dbReference type="ARBA" id="ARBA00023125"/>
    </source>
</evidence>
<keyword evidence="1" id="KW-0238">DNA-binding</keyword>